<keyword evidence="2" id="KW-0274">FAD</keyword>
<feature type="region of interest" description="Disordered" evidence="3">
    <location>
        <begin position="289"/>
        <end position="321"/>
    </location>
</feature>
<evidence type="ECO:0000313" key="6">
    <source>
        <dbReference type="Proteomes" id="UP001189429"/>
    </source>
</evidence>
<dbReference type="PRINTS" id="PR00411">
    <property type="entry name" value="PNDRDTASEI"/>
</dbReference>
<feature type="region of interest" description="Disordered" evidence="3">
    <location>
        <begin position="480"/>
        <end position="510"/>
    </location>
</feature>
<evidence type="ECO:0000256" key="1">
    <source>
        <dbReference type="ARBA" id="ARBA00022630"/>
    </source>
</evidence>
<dbReference type="SUPFAM" id="SSF55424">
    <property type="entry name" value="FAD/NAD-linked reductases, dimerisation (C-terminal) domain"/>
    <property type="match status" value="1"/>
</dbReference>
<dbReference type="SUPFAM" id="SSF51905">
    <property type="entry name" value="FAD/NAD(P)-binding domain"/>
    <property type="match status" value="1"/>
</dbReference>
<keyword evidence="1" id="KW-0285">Flavoprotein</keyword>
<protein>
    <recommendedName>
        <fullName evidence="4">FAD/NAD(P)-binding domain-containing protein</fullName>
    </recommendedName>
</protein>
<feature type="compositionally biased region" description="Polar residues" evidence="3">
    <location>
        <begin position="1"/>
        <end position="13"/>
    </location>
</feature>
<feature type="compositionally biased region" description="Low complexity" evidence="3">
    <location>
        <begin position="289"/>
        <end position="302"/>
    </location>
</feature>
<dbReference type="Pfam" id="PF07992">
    <property type="entry name" value="Pyr_redox_2"/>
    <property type="match status" value="1"/>
</dbReference>
<evidence type="ECO:0000313" key="5">
    <source>
        <dbReference type="EMBL" id="CAK0835774.1"/>
    </source>
</evidence>
<proteinExistence type="predicted"/>
<sequence>MTSHAAASIGTTTPRPPSEAASLGGGTPMLVYRTHPVPSGHAGVPWARPPVLPAAAGPPDALGQTVATPEALAQLAASAWRPGALLAQSLPAAAATSFSFAQPPAPQSLPAGGSTIATLAMEVSPAPQATSSTVAMEVGPSRAAAQALPVGCAAAAGVEEDELSLAWRAGRFLRQQKEQLQSLQRALATGAAGQQDGSPGGSELAALQQQPLLWQHPSPRAGASDSVGRGAGLGVAQGLQQPLALAPREGPQDGMSMEARRAEEACREAIMMESAARAERSALSAEGAAAGVPPGAWAPAGAGARGRAETEVEPLSAQGRQLQARPLPAAPARQGQDPGSACEPHSLYLETRRVALDGARSEQAGRNGLHDVGTAQSHRERFQPGLAGEGTVPASQKGPRVVEQPVALRRPWPRIEDVGRAEPPPAVECLGREVLNECGVLSRAAVSIQSSFGEQNAAGRQHQARLDSLVQKLEAVAGTLSFTSGPPPAEGPPGATADEDAAERAAQSGADGCLGQEVLAECEALSRRAMVSDDQKNAGRQYHALLDSHVRSLEVAASRAAIAELAGLSPGASGALSQPPSPLPGEAGLQYHAGTSFTSATAPLASLASSDVGSGFLPGKLGRRHFGALQKEGEHWDLVVVGGGATAVEAALHAARLGRKVYLVDPPRQGRASDDKSLGAPRCGYGADFSACLQYACSSVRVRDLRAQGLDDTAVWGRLRALCAQFAEEAAKKKVDSLRDAGVRYLEGKTTVVSARALLVKETGAGHEAVSTDRVLLATGSGTVPPSWVPKECSKVFDADTVSSLPFLPRSVAIVGSGALALEYAALFRELEAEVFLLEDQAEVPEPSELDADLHDALLRALRARGVRSGAPACSAVAQQGPGAPLLLDLGEGAVEIDCLLVAAGRQPRLEGLGLSRLPLQLAAGGPWLRLDERSQTSLRGIFAAGGAAGSWPSERSGAARVRAVVDAMFGEGRATVADEPCCEPVVLSTVPGCAFCGRTRRDAEARGLRVVEGTARSRPRGGPEGEGSPGEEGALQDVLLKLVFHVGDGSLAGVHALGPGAGELVRRGGELLARRASVFEVLGEQSLAGAPRELFRAAALDALPGAEGRPA</sequence>
<feature type="region of interest" description="Disordered" evidence="3">
    <location>
        <begin position="1008"/>
        <end position="1033"/>
    </location>
</feature>
<dbReference type="Gene3D" id="3.50.50.60">
    <property type="entry name" value="FAD/NAD(P)-binding domain"/>
    <property type="match status" value="1"/>
</dbReference>
<reference evidence="5" key="1">
    <citation type="submission" date="2023-10" db="EMBL/GenBank/DDBJ databases">
        <authorList>
            <person name="Chen Y."/>
            <person name="Shah S."/>
            <person name="Dougan E. K."/>
            <person name="Thang M."/>
            <person name="Chan C."/>
        </authorList>
    </citation>
    <scope>NUCLEOTIDE SEQUENCE [LARGE SCALE GENOMIC DNA]</scope>
</reference>
<dbReference type="PANTHER" id="PTHR43014">
    <property type="entry name" value="MERCURIC REDUCTASE"/>
    <property type="match status" value="1"/>
</dbReference>
<evidence type="ECO:0000256" key="2">
    <source>
        <dbReference type="ARBA" id="ARBA00022827"/>
    </source>
</evidence>
<name>A0ABN9STT3_9DINO</name>
<evidence type="ECO:0000256" key="3">
    <source>
        <dbReference type="SAM" id="MobiDB-lite"/>
    </source>
</evidence>
<evidence type="ECO:0000259" key="4">
    <source>
        <dbReference type="Pfam" id="PF07992"/>
    </source>
</evidence>
<keyword evidence="6" id="KW-1185">Reference proteome</keyword>
<feature type="domain" description="FAD/NAD(P)-binding" evidence="4">
    <location>
        <begin position="726"/>
        <end position="953"/>
    </location>
</feature>
<dbReference type="InterPro" id="IPR036188">
    <property type="entry name" value="FAD/NAD-bd_sf"/>
</dbReference>
<dbReference type="PANTHER" id="PTHR43014:SF2">
    <property type="entry name" value="MERCURIC REDUCTASE"/>
    <property type="match status" value="1"/>
</dbReference>
<dbReference type="Proteomes" id="UP001189429">
    <property type="component" value="Unassembled WGS sequence"/>
</dbReference>
<organism evidence="5 6">
    <name type="scientific">Prorocentrum cordatum</name>
    <dbReference type="NCBI Taxonomy" id="2364126"/>
    <lineage>
        <taxon>Eukaryota</taxon>
        <taxon>Sar</taxon>
        <taxon>Alveolata</taxon>
        <taxon>Dinophyceae</taxon>
        <taxon>Prorocentrales</taxon>
        <taxon>Prorocentraceae</taxon>
        <taxon>Prorocentrum</taxon>
    </lineage>
</organism>
<dbReference type="InterPro" id="IPR016156">
    <property type="entry name" value="FAD/NAD-linked_Rdtase_dimer_sf"/>
</dbReference>
<dbReference type="InterPro" id="IPR023753">
    <property type="entry name" value="FAD/NAD-binding_dom"/>
</dbReference>
<accession>A0ABN9STT3</accession>
<gene>
    <name evidence="5" type="ORF">PCOR1329_LOCUS32483</name>
</gene>
<dbReference type="EMBL" id="CAUYUJ010013202">
    <property type="protein sequence ID" value="CAK0835774.1"/>
    <property type="molecule type" value="Genomic_DNA"/>
</dbReference>
<dbReference type="PRINTS" id="PR00368">
    <property type="entry name" value="FADPNR"/>
</dbReference>
<feature type="region of interest" description="Disordered" evidence="3">
    <location>
        <begin position="1"/>
        <end position="34"/>
    </location>
</feature>
<comment type="caution">
    <text evidence="5">The sequence shown here is derived from an EMBL/GenBank/DDBJ whole genome shotgun (WGS) entry which is preliminary data.</text>
</comment>